<evidence type="ECO:0000259" key="6">
    <source>
        <dbReference type="Pfam" id="PF07669"/>
    </source>
</evidence>
<accession>A0A7J3Z5K8</accession>
<dbReference type="AlphaFoldDB" id="A0A7J3Z5K8"/>
<name>A0A7J3Z5K8_9CREN</name>
<evidence type="ECO:0000256" key="1">
    <source>
        <dbReference type="ARBA" id="ARBA00011900"/>
    </source>
</evidence>
<dbReference type="PRINTS" id="PR00507">
    <property type="entry name" value="N12N6MTFRASE"/>
</dbReference>
<feature type="domain" description="Type II methyltransferase M.TaqI-like" evidence="6">
    <location>
        <begin position="486"/>
        <end position="768"/>
    </location>
</feature>
<dbReference type="EMBL" id="DRYQ01000017">
    <property type="protein sequence ID" value="HHQ49998.1"/>
    <property type="molecule type" value="Genomic_DNA"/>
</dbReference>
<evidence type="ECO:0000313" key="7">
    <source>
        <dbReference type="EMBL" id="HHQ49998.1"/>
    </source>
</evidence>
<dbReference type="PROSITE" id="PS00092">
    <property type="entry name" value="N6_MTASE"/>
    <property type="match status" value="1"/>
</dbReference>
<dbReference type="GO" id="GO:0003676">
    <property type="term" value="F:nucleic acid binding"/>
    <property type="evidence" value="ECO:0007669"/>
    <property type="project" value="InterPro"/>
</dbReference>
<dbReference type="InterPro" id="IPR011639">
    <property type="entry name" value="MethylTrfase_TaqI-like_dom"/>
</dbReference>
<dbReference type="PANTHER" id="PTHR33841:SF4">
    <property type="entry name" value="RESTRICTION MODIFICATION SYSTEM DNA SPECIFICITY DOMAIN"/>
    <property type="match status" value="1"/>
</dbReference>
<dbReference type="GO" id="GO:0032259">
    <property type="term" value="P:methylation"/>
    <property type="evidence" value="ECO:0007669"/>
    <property type="project" value="UniProtKB-KW"/>
</dbReference>
<gene>
    <name evidence="7" type="ORF">ENM66_01410</name>
</gene>
<evidence type="ECO:0000256" key="3">
    <source>
        <dbReference type="ARBA" id="ARBA00022679"/>
    </source>
</evidence>
<dbReference type="EC" id="2.1.1.72" evidence="1"/>
<dbReference type="GO" id="GO:0009007">
    <property type="term" value="F:site-specific DNA-methyltransferase (adenine-specific) activity"/>
    <property type="evidence" value="ECO:0007669"/>
    <property type="project" value="UniProtKB-EC"/>
</dbReference>
<keyword evidence="4" id="KW-0949">S-adenosyl-L-methionine</keyword>
<dbReference type="PANTHER" id="PTHR33841">
    <property type="entry name" value="DNA METHYLTRANSFERASE YEEA-RELATED"/>
    <property type="match status" value="1"/>
</dbReference>
<comment type="catalytic activity">
    <reaction evidence="5">
        <text>a 2'-deoxyadenosine in DNA + S-adenosyl-L-methionine = an N(6)-methyl-2'-deoxyadenosine in DNA + S-adenosyl-L-homocysteine + H(+)</text>
        <dbReference type="Rhea" id="RHEA:15197"/>
        <dbReference type="Rhea" id="RHEA-COMP:12418"/>
        <dbReference type="Rhea" id="RHEA-COMP:12419"/>
        <dbReference type="ChEBI" id="CHEBI:15378"/>
        <dbReference type="ChEBI" id="CHEBI:57856"/>
        <dbReference type="ChEBI" id="CHEBI:59789"/>
        <dbReference type="ChEBI" id="CHEBI:90615"/>
        <dbReference type="ChEBI" id="CHEBI:90616"/>
        <dbReference type="EC" id="2.1.1.72"/>
    </reaction>
</comment>
<keyword evidence="3" id="KW-0808">Transferase</keyword>
<organism evidence="7">
    <name type="scientific">Ignisphaera aggregans</name>
    <dbReference type="NCBI Taxonomy" id="334771"/>
    <lineage>
        <taxon>Archaea</taxon>
        <taxon>Thermoproteota</taxon>
        <taxon>Thermoprotei</taxon>
        <taxon>Desulfurococcales</taxon>
        <taxon>Desulfurococcaceae</taxon>
        <taxon>Ignisphaera</taxon>
    </lineage>
</organism>
<sequence length="1178" mass="133794">MSMISPEVLLTFKVDLAEVVNEITKIAREIELVNGSEEDLKIGIEKLLDQRVWNVLGVPKPRYEFLVKGVSGAAVKHYRLDALYGLTIFEYKRPGTLSRPKDRDEVVKRIRDEYIPALLTDEKVREVIKGVRGRGLTPRVAGVIIDGYNVVFIDCNIDSHITCRVEPEVRSYRLDAERFRKIIRIVIASYRKKLDAKTLASDFGYMSSIARKAIRALYNALVNARSLKSKAIFEEWVKIASQAYPLSGEELKKIAVDYGFSEDEAKSVDGLKLFYAIQTYYSLILKLLAAETAARFYDSAASVFIKGLLRIESCEELKKRLTLLESGFVYKWYGIKNFLEGEMFSWYLDEWCNDICEVVKDIIRTLNEYDVEVLSQNLSSARDLFKLLYEELVPRKEVRKYLGIYTTPDWLAELILDKLGLSVEGFKKLEERGKDPLSIKVLDPGVGTGTFLSLVIQRIVAYLKQKFGEAIPGDIAKRALLAITRNVVGFDIDALAILTAKTNYLLALAASELLAHKEGKEIEIPIFMTNSVVIAEERKDKAIVIVGSKPVTIDVVKIPIAVEEVKEFLLPLRLVKSDEFEAFLSEIGSLLERELHESAAEVLETLKKYTKLCGSEEEREAWIKILTEFYSKLLMLKKRGVDTIWLPIIKSHTISTMFEKVFDYVVGNPPWIAYRYIANPEYQNIVKNLIANVYGLVLEEHLMTHMEMATLFFVRTLDLYLKDGGMIGFVMPRSIFSADQHSNFRAGETAKAKYKITEIVDCENVEPLFYVPACAVIGVKGGETVYPVKALVVSGKLPEDKHKILSLEEAKKLLSFEARNIFLNSIGPRTWLDYRQLTFQGIRSYYYELFKQGATIVPQACWFVEIVDIQPEFVVVRTGKRVEVRGKVERKMPLLPVEKEFVYGVLTSAEVMPFCHLPPSIAVLPILPTGSGYTIVKREEAQRRGYTKLAKWLEEAEKVWNEVRGGKAGRMSIYERLDYQRGLTAQSPRAKLKVVYLRSGTNLAAAIVDVEKTLKENPLLNGVIVESTLYHYETNDINEAYYLVAILNSSILDQLIKPMQSRGEFGERDIHKKPLEFPIPKYNPDNEIHKCLSELGKKASEIAQRLLPLILSQHGYDKKLAERGVLMPQEVATVRREIRESLKDLIQQIDDLVVELLKVSAGSKSAGTVTLDRFFKKA</sequence>
<dbReference type="InterPro" id="IPR029063">
    <property type="entry name" value="SAM-dependent_MTases_sf"/>
</dbReference>
<evidence type="ECO:0000256" key="5">
    <source>
        <dbReference type="ARBA" id="ARBA00047942"/>
    </source>
</evidence>
<dbReference type="Pfam" id="PF07669">
    <property type="entry name" value="Eco57I"/>
    <property type="match status" value="1"/>
</dbReference>
<comment type="caution">
    <text evidence="7">The sequence shown here is derived from an EMBL/GenBank/DDBJ whole genome shotgun (WGS) entry which is preliminary data.</text>
</comment>
<keyword evidence="2" id="KW-0489">Methyltransferase</keyword>
<protein>
    <recommendedName>
        <fullName evidence="1">site-specific DNA-methyltransferase (adenine-specific)</fullName>
        <ecNumber evidence="1">2.1.1.72</ecNumber>
    </recommendedName>
</protein>
<reference evidence="7" key="1">
    <citation type="journal article" date="2020" name="mSystems">
        <title>Genome- and Community-Level Interaction Insights into Carbon Utilization and Element Cycling Functions of Hydrothermarchaeota in Hydrothermal Sediment.</title>
        <authorList>
            <person name="Zhou Z."/>
            <person name="Liu Y."/>
            <person name="Xu W."/>
            <person name="Pan J."/>
            <person name="Luo Z.H."/>
            <person name="Li M."/>
        </authorList>
    </citation>
    <scope>NUCLEOTIDE SEQUENCE [LARGE SCALE GENOMIC DNA]</scope>
    <source>
        <strain evidence="7">SpSt-1105</strain>
    </source>
</reference>
<dbReference type="InterPro" id="IPR050953">
    <property type="entry name" value="N4_N6_ade-DNA_methylase"/>
</dbReference>
<dbReference type="Gene3D" id="3.40.50.150">
    <property type="entry name" value="Vaccinia Virus protein VP39"/>
    <property type="match status" value="1"/>
</dbReference>
<proteinExistence type="predicted"/>
<dbReference type="SUPFAM" id="SSF53335">
    <property type="entry name" value="S-adenosyl-L-methionine-dependent methyltransferases"/>
    <property type="match status" value="1"/>
</dbReference>
<evidence type="ECO:0000256" key="4">
    <source>
        <dbReference type="ARBA" id="ARBA00022691"/>
    </source>
</evidence>
<evidence type="ECO:0000256" key="2">
    <source>
        <dbReference type="ARBA" id="ARBA00022603"/>
    </source>
</evidence>
<dbReference type="GO" id="GO:0006304">
    <property type="term" value="P:DNA modification"/>
    <property type="evidence" value="ECO:0007669"/>
    <property type="project" value="InterPro"/>
</dbReference>
<dbReference type="InterPro" id="IPR002052">
    <property type="entry name" value="DNA_methylase_N6_adenine_CS"/>
</dbReference>